<protein>
    <submittedName>
        <fullName evidence="2">DExH-box ATP-dependent RNA helicase DExH15 chloroplastic</fullName>
    </submittedName>
</protein>
<sequence>MRLYRLNTQFDCACPSLLIHIISLISSWVRNQGMQFITPAFPSIFFRFKPGTATTLPFSLLRHRSLPLPLKFRTSFSFKTPTSTFRAFFDAKEDEEEEDDEEEKDEEEDEDDDDDIVAADEYDDVPGDVSDEDAHVFSRHDGFKCEVREFVVEIIDVDELASVYDFRIDKFQRQVILAFLRGSSVVVFAPMSSGKTLMCGSYGGGHGGSGTADFLHDVAQGVVQSEGFSASKPNQSKANQIRRKNK</sequence>
<evidence type="ECO:0000313" key="3">
    <source>
        <dbReference type="Proteomes" id="UP000257109"/>
    </source>
</evidence>
<feature type="compositionally biased region" description="Polar residues" evidence="1">
    <location>
        <begin position="226"/>
        <end position="239"/>
    </location>
</feature>
<dbReference type="InterPro" id="IPR027417">
    <property type="entry name" value="P-loop_NTPase"/>
</dbReference>
<evidence type="ECO:0000313" key="2">
    <source>
        <dbReference type="EMBL" id="RDX75759.1"/>
    </source>
</evidence>
<keyword evidence="2" id="KW-0347">Helicase</keyword>
<dbReference type="AlphaFoldDB" id="A0A371FBV2"/>
<organism evidence="2 3">
    <name type="scientific">Mucuna pruriens</name>
    <name type="common">Velvet bean</name>
    <name type="synonym">Dolichos pruriens</name>
    <dbReference type="NCBI Taxonomy" id="157652"/>
    <lineage>
        <taxon>Eukaryota</taxon>
        <taxon>Viridiplantae</taxon>
        <taxon>Streptophyta</taxon>
        <taxon>Embryophyta</taxon>
        <taxon>Tracheophyta</taxon>
        <taxon>Spermatophyta</taxon>
        <taxon>Magnoliopsida</taxon>
        <taxon>eudicotyledons</taxon>
        <taxon>Gunneridae</taxon>
        <taxon>Pentapetalae</taxon>
        <taxon>rosids</taxon>
        <taxon>fabids</taxon>
        <taxon>Fabales</taxon>
        <taxon>Fabaceae</taxon>
        <taxon>Papilionoideae</taxon>
        <taxon>50 kb inversion clade</taxon>
        <taxon>NPAAA clade</taxon>
        <taxon>indigoferoid/millettioid clade</taxon>
        <taxon>Phaseoleae</taxon>
        <taxon>Mucuna</taxon>
    </lineage>
</organism>
<keyword evidence="2" id="KW-0378">Hydrolase</keyword>
<dbReference type="OrthoDB" id="64767at2759"/>
<feature type="region of interest" description="Disordered" evidence="1">
    <location>
        <begin position="226"/>
        <end position="246"/>
    </location>
</feature>
<reference evidence="2" key="1">
    <citation type="submission" date="2018-05" db="EMBL/GenBank/DDBJ databases">
        <title>Draft genome of Mucuna pruriens seed.</title>
        <authorList>
            <person name="Nnadi N.E."/>
            <person name="Vos R."/>
            <person name="Hasami M.H."/>
            <person name="Devisetty U.K."/>
            <person name="Aguiy J.C."/>
        </authorList>
    </citation>
    <scope>NUCLEOTIDE SEQUENCE [LARGE SCALE GENOMIC DNA]</scope>
    <source>
        <strain evidence="2">JCA_2017</strain>
    </source>
</reference>
<name>A0A371FBV2_MUCPR</name>
<keyword evidence="2" id="KW-0067">ATP-binding</keyword>
<keyword evidence="2" id="KW-0547">Nucleotide-binding</keyword>
<dbReference type="Gene3D" id="3.40.50.300">
    <property type="entry name" value="P-loop containing nucleotide triphosphate hydrolases"/>
    <property type="match status" value="1"/>
</dbReference>
<proteinExistence type="predicted"/>
<dbReference type="STRING" id="157652.A0A371FBV2"/>
<keyword evidence="3" id="KW-1185">Reference proteome</keyword>
<accession>A0A371FBV2</accession>
<comment type="caution">
    <text evidence="2">The sequence shown here is derived from an EMBL/GenBank/DDBJ whole genome shotgun (WGS) entry which is preliminary data.</text>
</comment>
<dbReference type="Proteomes" id="UP000257109">
    <property type="component" value="Unassembled WGS sequence"/>
</dbReference>
<evidence type="ECO:0000256" key="1">
    <source>
        <dbReference type="SAM" id="MobiDB-lite"/>
    </source>
</evidence>
<feature type="region of interest" description="Disordered" evidence="1">
    <location>
        <begin position="89"/>
        <end position="117"/>
    </location>
</feature>
<gene>
    <name evidence="2" type="primary">ISE2</name>
    <name evidence="2" type="ORF">CR513_44329</name>
</gene>
<dbReference type="SUPFAM" id="SSF52540">
    <property type="entry name" value="P-loop containing nucleoside triphosphate hydrolases"/>
    <property type="match status" value="1"/>
</dbReference>
<dbReference type="GO" id="GO:0004386">
    <property type="term" value="F:helicase activity"/>
    <property type="evidence" value="ECO:0007669"/>
    <property type="project" value="UniProtKB-KW"/>
</dbReference>
<dbReference type="EMBL" id="QJKJ01009735">
    <property type="protein sequence ID" value="RDX75759.1"/>
    <property type="molecule type" value="Genomic_DNA"/>
</dbReference>
<feature type="non-terminal residue" evidence="2">
    <location>
        <position position="246"/>
    </location>
</feature>
<feature type="compositionally biased region" description="Acidic residues" evidence="1">
    <location>
        <begin position="92"/>
        <end position="117"/>
    </location>
</feature>